<dbReference type="Proteomes" id="UP000566324">
    <property type="component" value="Unassembled WGS sequence"/>
</dbReference>
<gene>
    <name evidence="1" type="ORF">GGQ98_000347</name>
</gene>
<dbReference type="EMBL" id="JACHNZ010000002">
    <property type="protein sequence ID" value="MBB4630744.1"/>
    <property type="molecule type" value="Genomic_DNA"/>
</dbReference>
<proteinExistence type="predicted"/>
<evidence type="ECO:0000313" key="2">
    <source>
        <dbReference type="Proteomes" id="UP000566324"/>
    </source>
</evidence>
<keyword evidence="2" id="KW-1185">Reference proteome</keyword>
<reference evidence="1 2" key="1">
    <citation type="submission" date="2020-08" db="EMBL/GenBank/DDBJ databases">
        <title>Genomic Encyclopedia of Type Strains, Phase IV (KMG-IV): sequencing the most valuable type-strain genomes for metagenomic binning, comparative biology and taxonomic classification.</title>
        <authorList>
            <person name="Goeker M."/>
        </authorList>
    </citation>
    <scope>NUCLEOTIDE SEQUENCE [LARGE SCALE GENOMIC DNA]</scope>
    <source>
        <strain evidence="1 2">DSM 17328</strain>
    </source>
</reference>
<name>A0A7W7AYK7_9SPHN</name>
<dbReference type="AlphaFoldDB" id="A0A7W7AYK7"/>
<evidence type="ECO:0000313" key="1">
    <source>
        <dbReference type="EMBL" id="MBB4630744.1"/>
    </source>
</evidence>
<comment type="caution">
    <text evidence="1">The sequence shown here is derived from an EMBL/GenBank/DDBJ whole genome shotgun (WGS) entry which is preliminary data.</text>
</comment>
<accession>A0A7W7AYK7</accession>
<organism evidence="1 2">
    <name type="scientific">Sphingosinicella soli</name>
    <dbReference type="NCBI Taxonomy" id="333708"/>
    <lineage>
        <taxon>Bacteria</taxon>
        <taxon>Pseudomonadati</taxon>
        <taxon>Pseudomonadota</taxon>
        <taxon>Alphaproteobacteria</taxon>
        <taxon>Sphingomonadales</taxon>
        <taxon>Sphingosinicellaceae</taxon>
        <taxon>Sphingosinicella</taxon>
    </lineage>
</organism>
<protein>
    <submittedName>
        <fullName evidence="1">Uncharacterized protein</fullName>
    </submittedName>
</protein>
<sequence>MNYSGAVRIAVGIEREKNLHRLTPVSAFGGGVEEPNIERKMAFIVSRETVALRRTILEGNDGHRHAHLVWLIDRIRIANANQTDIRNFPMLFAHRAGPLAASRARPRGRVL</sequence>